<feature type="compositionally biased region" description="Basic and acidic residues" evidence="1">
    <location>
        <begin position="111"/>
        <end position="120"/>
    </location>
</feature>
<feature type="compositionally biased region" description="Polar residues" evidence="1">
    <location>
        <begin position="15"/>
        <end position="34"/>
    </location>
</feature>
<feature type="region of interest" description="Disordered" evidence="1">
    <location>
        <begin position="111"/>
        <end position="139"/>
    </location>
</feature>
<dbReference type="SMART" id="SM00368">
    <property type="entry name" value="LRR_RI"/>
    <property type="match status" value="5"/>
</dbReference>
<evidence type="ECO:0000313" key="3">
    <source>
        <dbReference type="Proteomes" id="UP001209570"/>
    </source>
</evidence>
<proteinExistence type="predicted"/>
<gene>
    <name evidence="2" type="ORF">P43SY_000357</name>
</gene>
<dbReference type="Pfam" id="PF13516">
    <property type="entry name" value="LRR_6"/>
    <property type="match status" value="3"/>
</dbReference>
<accession>A0AAD5Q1T9</accession>
<dbReference type="InterPro" id="IPR032675">
    <property type="entry name" value="LRR_dom_sf"/>
</dbReference>
<dbReference type="InterPro" id="IPR052394">
    <property type="entry name" value="LRR-containing"/>
</dbReference>
<protein>
    <submittedName>
        <fullName evidence="2">Uncharacterized protein</fullName>
    </submittedName>
</protein>
<comment type="caution">
    <text evidence="2">The sequence shown here is derived from an EMBL/GenBank/DDBJ whole genome shotgun (WGS) entry which is preliminary data.</text>
</comment>
<feature type="region of interest" description="Disordered" evidence="1">
    <location>
        <begin position="168"/>
        <end position="195"/>
    </location>
</feature>
<dbReference type="Gene3D" id="3.80.10.10">
    <property type="entry name" value="Ribonuclease Inhibitor"/>
    <property type="match status" value="2"/>
</dbReference>
<dbReference type="InterPro" id="IPR001611">
    <property type="entry name" value="Leu-rich_rpt"/>
</dbReference>
<dbReference type="AlphaFoldDB" id="A0AAD5Q1T9"/>
<evidence type="ECO:0000256" key="1">
    <source>
        <dbReference type="SAM" id="MobiDB-lite"/>
    </source>
</evidence>
<keyword evidence="3" id="KW-1185">Reference proteome</keyword>
<reference evidence="2" key="1">
    <citation type="submission" date="2021-12" db="EMBL/GenBank/DDBJ databases">
        <title>Prjna785345.</title>
        <authorList>
            <person name="Rujirawat T."/>
            <person name="Krajaejun T."/>
        </authorList>
    </citation>
    <scope>NUCLEOTIDE SEQUENCE</scope>
    <source>
        <strain evidence="2">Pi057C3</strain>
    </source>
</reference>
<organism evidence="2 3">
    <name type="scientific">Pythium insidiosum</name>
    <name type="common">Pythiosis disease agent</name>
    <dbReference type="NCBI Taxonomy" id="114742"/>
    <lineage>
        <taxon>Eukaryota</taxon>
        <taxon>Sar</taxon>
        <taxon>Stramenopiles</taxon>
        <taxon>Oomycota</taxon>
        <taxon>Peronosporomycetes</taxon>
        <taxon>Pythiales</taxon>
        <taxon>Pythiaceae</taxon>
        <taxon>Pythium</taxon>
    </lineage>
</organism>
<feature type="region of interest" description="Disordered" evidence="1">
    <location>
        <begin position="1072"/>
        <end position="1104"/>
    </location>
</feature>
<feature type="compositionally biased region" description="Acidic residues" evidence="1">
    <location>
        <begin position="1075"/>
        <end position="1104"/>
    </location>
</feature>
<feature type="compositionally biased region" description="Low complexity" evidence="1">
    <location>
        <begin position="63"/>
        <end position="75"/>
    </location>
</feature>
<sequence length="1104" mass="122591">MTKDEFRGVVPSPVTPSRRSGASKELSSLSTSQRRPSDGPAAHRSPAVLSPRAKAHIKDSSESSEASKSSSTSSSVLNSAGTAVALPHRKSISEDDVSKTFLTALAASKHLARDGKHQGDQLRPPSPLEAADAESLSGEPGVMNYVGVQALDKFWSMFHREDAVMNHTQLAPSPSTPVPAKSDTTRKQTVTPSSGKTSLAAVLSVSADRPRSARTTYLAAIRKLRLSPEPMGIVRRRALEKGLSSTSSASVSSSTSCSTGCSTQEINLSSYCMGDGYAAAFSESFGLVPGVEALNLAANRISDDVAARLISNALYTPMGTTLQVLNLSHNALGTRTASAVASLLTSGRTVLTTLNLAHNHLRDRDIVLLCDALQKNQTLLRLHLSENRFGITGMVAIGKFLEENAKIEEMYLAWNNLRGLGALKIVESLRFHASLRALDLSWNSLDSNELLRPRAIVSALADALANNKVLVHLDLSNNHLDVEDCAVLAKQLELNQTLIGLHLSGNCGVMDTKGFIIPKRTGTKLLDQHKTYSIAVFEEAMSEAGNGALPNHLIPLIDRYCWYCAQWSEYRFTWHPTRRDAPFAGRSAAQEDFTPVSSHGDSLDPVMLPTDVVVKIHLSVDDWQGVEMERRDDGSFSSYHVLPPGKIEYFFSVSEQQDPSSLTRHYAAEKRHSRLFPHYTAIPVGLSPADVFGSLTHVNYVRVARREGRDPCNSLTPRSRGRTNDRAARWDINRSVFARRRRESMQRSFVDTDGFLAKACAADWRQCKIDRFVKDPVRRRDVELCVTRHFRTIAGVYRRYCGHNVLTSLGIGGITPSVAMQLQNDLIAVPWSGYVEFLSDARIMDESSEFCRLADLENVFVAANLELTQEAKEKDNPDRSLTRFEFLEVVIRIAINKYHRSCVVFLLFVRATNVCDTPAKAVDKLVVDDLTPICPEDPNEFRARFLYTEEISDVFSEHVVLMQDLYNSNMGRYCKPGEKKGMQLAEFLTIMDRYQVYNDQFRLRDIKDPFLACKLVVLDEMATVGHKKLFLTDFMELLLRVAVLRYPPRSPLTVTEVAKSLQTMFQQHFLKHEGEDEDAIREDSDENDAEDGEEQDEEVDDNGD</sequence>
<dbReference type="Proteomes" id="UP001209570">
    <property type="component" value="Unassembled WGS sequence"/>
</dbReference>
<feature type="region of interest" description="Disordered" evidence="1">
    <location>
        <begin position="1"/>
        <end position="81"/>
    </location>
</feature>
<dbReference type="EMBL" id="JAKCXM010000929">
    <property type="protein sequence ID" value="KAJ0391619.1"/>
    <property type="molecule type" value="Genomic_DNA"/>
</dbReference>
<name>A0AAD5Q1T9_PYTIN</name>
<evidence type="ECO:0000313" key="2">
    <source>
        <dbReference type="EMBL" id="KAJ0391619.1"/>
    </source>
</evidence>
<dbReference type="PANTHER" id="PTHR24114:SF2">
    <property type="entry name" value="F-BOX DOMAIN-CONTAINING PROTEIN-RELATED"/>
    <property type="match status" value="1"/>
</dbReference>
<dbReference type="SUPFAM" id="SSF52047">
    <property type="entry name" value="RNI-like"/>
    <property type="match status" value="1"/>
</dbReference>
<dbReference type="PANTHER" id="PTHR24114">
    <property type="entry name" value="LEUCINE RICH REPEAT FAMILY PROTEIN"/>
    <property type="match status" value="1"/>
</dbReference>